<dbReference type="PRINTS" id="PR00259">
    <property type="entry name" value="TMFOUR"/>
</dbReference>
<dbReference type="EMBL" id="JTDE01002163">
    <property type="protein sequence ID" value="KAF7257766.1"/>
    <property type="molecule type" value="Genomic_DNA"/>
</dbReference>
<organism evidence="7 8">
    <name type="scientific">Paragonimus skrjabini miyazakii</name>
    <dbReference type="NCBI Taxonomy" id="59628"/>
    <lineage>
        <taxon>Eukaryota</taxon>
        <taxon>Metazoa</taxon>
        <taxon>Spiralia</taxon>
        <taxon>Lophotrochozoa</taxon>
        <taxon>Platyhelminthes</taxon>
        <taxon>Trematoda</taxon>
        <taxon>Digenea</taxon>
        <taxon>Plagiorchiida</taxon>
        <taxon>Troglotremata</taxon>
        <taxon>Troglotrematidae</taxon>
        <taxon>Paragonimus</taxon>
    </lineage>
</organism>
<evidence type="ECO:0000256" key="5">
    <source>
        <dbReference type="ARBA" id="ARBA00023136"/>
    </source>
</evidence>
<dbReference type="OrthoDB" id="6254918at2759"/>
<evidence type="ECO:0000256" key="2">
    <source>
        <dbReference type="ARBA" id="ARBA00006840"/>
    </source>
</evidence>
<dbReference type="PANTHER" id="PTHR19282">
    <property type="entry name" value="TETRASPANIN"/>
    <property type="match status" value="1"/>
</dbReference>
<dbReference type="PIRSF" id="PIRSF002419">
    <property type="entry name" value="Tetraspanin"/>
    <property type="match status" value="1"/>
</dbReference>
<feature type="transmembrane region" description="Helical" evidence="6">
    <location>
        <begin position="68"/>
        <end position="90"/>
    </location>
</feature>
<feature type="transmembrane region" description="Helical" evidence="6">
    <location>
        <begin position="12"/>
        <end position="35"/>
    </location>
</feature>
<comment type="similarity">
    <text evidence="2 6">Belongs to the tetraspanin (TM4SF) family.</text>
</comment>
<reference evidence="7" key="1">
    <citation type="submission" date="2019-07" db="EMBL/GenBank/DDBJ databases">
        <title>Annotation for the trematode Paragonimus miyazaki's.</title>
        <authorList>
            <person name="Choi Y.-J."/>
        </authorList>
    </citation>
    <scope>NUCLEOTIDE SEQUENCE</scope>
    <source>
        <strain evidence="7">Japan</strain>
    </source>
</reference>
<protein>
    <recommendedName>
        <fullName evidence="6">Tetraspanin</fullName>
    </recommendedName>
</protein>
<dbReference type="SUPFAM" id="SSF48652">
    <property type="entry name" value="Tetraspanin"/>
    <property type="match status" value="1"/>
</dbReference>
<keyword evidence="3 6" id="KW-0812">Transmembrane</keyword>
<feature type="transmembrane region" description="Helical" evidence="6">
    <location>
        <begin position="97"/>
        <end position="125"/>
    </location>
</feature>
<name>A0A8S9YWM7_9TREM</name>
<dbReference type="Gene3D" id="1.10.1450.10">
    <property type="entry name" value="Tetraspanin"/>
    <property type="match status" value="1"/>
</dbReference>
<evidence type="ECO:0000256" key="6">
    <source>
        <dbReference type="RuleBase" id="RU361218"/>
    </source>
</evidence>
<comment type="subcellular location">
    <subcellularLocation>
        <location evidence="1 6">Membrane</location>
        <topology evidence="1 6">Multi-pass membrane protein</topology>
    </subcellularLocation>
</comment>
<gene>
    <name evidence="7" type="ORF">EG68_04159</name>
</gene>
<evidence type="ECO:0000256" key="4">
    <source>
        <dbReference type="ARBA" id="ARBA00022989"/>
    </source>
</evidence>
<keyword evidence="4 6" id="KW-1133">Transmembrane helix</keyword>
<dbReference type="InterPro" id="IPR000301">
    <property type="entry name" value="Tetraspanin_animals"/>
</dbReference>
<evidence type="ECO:0000313" key="7">
    <source>
        <dbReference type="EMBL" id="KAF7257766.1"/>
    </source>
</evidence>
<keyword evidence="5 6" id="KW-0472">Membrane</keyword>
<accession>A0A8S9YWM7</accession>
<dbReference type="InterPro" id="IPR008952">
    <property type="entry name" value="Tetraspanin_EC2_sf"/>
</dbReference>
<dbReference type="InterPro" id="IPR018499">
    <property type="entry name" value="Tetraspanin/Peripherin"/>
</dbReference>
<sequence>MACCFIFSKLCLFFLNFLFVLIGLLTVALGIWVVVDDQSFFETVAFFSKTQSTALQLYGDTELVRVCAWVLIAIGALVFILSFCGCWGVVSESRCLLIVYATLMSFIVLVEVICVILLFALMSVWQPQLVSALSNTFSKTYVGTMGAFEVSGYEPFSLAMDAFMVQFECCGINGSTDFETAKTAEAWFARGRTFKTPSQTYIGDQVKLPTACCKFTSKTFFVDQKYSDFFGNMLNQRCPLSPPADYHLQPCKDVIPAQMDKHKVPLIVIPVVVLVLELICIGVAVYLAVMIKRWDDELYY</sequence>
<keyword evidence="8" id="KW-1185">Reference proteome</keyword>
<proteinExistence type="inferred from homology"/>
<dbReference type="Pfam" id="PF00335">
    <property type="entry name" value="Tetraspanin"/>
    <property type="match status" value="1"/>
</dbReference>
<dbReference type="PANTHER" id="PTHR19282:SF544">
    <property type="entry name" value="TETRASPANIN"/>
    <property type="match status" value="1"/>
</dbReference>
<comment type="caution">
    <text evidence="7">The sequence shown here is derived from an EMBL/GenBank/DDBJ whole genome shotgun (WGS) entry which is preliminary data.</text>
</comment>
<evidence type="ECO:0000256" key="3">
    <source>
        <dbReference type="ARBA" id="ARBA00022692"/>
    </source>
</evidence>
<dbReference type="GO" id="GO:0005886">
    <property type="term" value="C:plasma membrane"/>
    <property type="evidence" value="ECO:0007669"/>
    <property type="project" value="TreeGrafter"/>
</dbReference>
<feature type="transmembrane region" description="Helical" evidence="6">
    <location>
        <begin position="266"/>
        <end position="289"/>
    </location>
</feature>
<dbReference type="Proteomes" id="UP000822476">
    <property type="component" value="Unassembled WGS sequence"/>
</dbReference>
<dbReference type="AlphaFoldDB" id="A0A8S9YWM7"/>
<evidence type="ECO:0000313" key="8">
    <source>
        <dbReference type="Proteomes" id="UP000822476"/>
    </source>
</evidence>
<evidence type="ECO:0000256" key="1">
    <source>
        <dbReference type="ARBA" id="ARBA00004141"/>
    </source>
</evidence>